<comment type="caution">
    <text evidence="3">The sequence shown here is derived from an EMBL/GenBank/DDBJ whole genome shotgun (WGS) entry which is preliminary data.</text>
</comment>
<evidence type="ECO:0000259" key="1">
    <source>
        <dbReference type="Pfam" id="PF13280"/>
    </source>
</evidence>
<dbReference type="Pfam" id="PF25583">
    <property type="entry name" value="WCX"/>
    <property type="match status" value="1"/>
</dbReference>
<dbReference type="Proteomes" id="UP000555836">
    <property type="component" value="Unassembled WGS sequence"/>
</dbReference>
<dbReference type="InterPro" id="IPR051534">
    <property type="entry name" value="CBASS_pafABC_assoc_protein"/>
</dbReference>
<organism evidence="3 4">
    <name type="scientific">Vibrio parahaemolyticus</name>
    <dbReference type="NCBI Taxonomy" id="670"/>
    <lineage>
        <taxon>Bacteria</taxon>
        <taxon>Pseudomonadati</taxon>
        <taxon>Pseudomonadota</taxon>
        <taxon>Gammaproteobacteria</taxon>
        <taxon>Vibrionales</taxon>
        <taxon>Vibrionaceae</taxon>
        <taxon>Vibrio</taxon>
    </lineage>
</organism>
<proteinExistence type="predicted"/>
<name>A0A7Y0S917_VIBPH</name>
<dbReference type="AlphaFoldDB" id="A0A7Y0S917"/>
<feature type="domain" description="WCX" evidence="2">
    <location>
        <begin position="257"/>
        <end position="328"/>
    </location>
</feature>
<dbReference type="EMBL" id="JABCLD010002028">
    <property type="protein sequence ID" value="NMU28600.1"/>
    <property type="molecule type" value="Genomic_DNA"/>
</dbReference>
<reference evidence="3 4" key="1">
    <citation type="submission" date="2020-04" db="EMBL/GenBank/DDBJ databases">
        <title>Whole-genome sequencing of Vibrio spp. from China reveals different genetic environments of blaCTX-M-14 among diverse lineages.</title>
        <authorList>
            <person name="Zheng Z."/>
            <person name="Ye L."/>
            <person name="Chen S."/>
        </authorList>
    </citation>
    <scope>NUCLEOTIDE SEQUENCE [LARGE SCALE GENOMIC DNA]</scope>
    <source>
        <strain evidence="3 4">Vb0574</strain>
    </source>
</reference>
<dbReference type="InterPro" id="IPR057727">
    <property type="entry name" value="WCX_dom"/>
</dbReference>
<accession>A0A7Y0S917</accession>
<dbReference type="PANTHER" id="PTHR34580:SF1">
    <property type="entry name" value="PROTEIN PAFC"/>
    <property type="match status" value="1"/>
</dbReference>
<evidence type="ECO:0000313" key="3">
    <source>
        <dbReference type="EMBL" id="NMU28600.1"/>
    </source>
</evidence>
<dbReference type="InterPro" id="IPR026881">
    <property type="entry name" value="WYL_dom"/>
</dbReference>
<protein>
    <submittedName>
        <fullName evidence="3">WYL domain-containing protein</fullName>
    </submittedName>
</protein>
<dbReference type="PROSITE" id="PS52050">
    <property type="entry name" value="WYL"/>
    <property type="match status" value="1"/>
</dbReference>
<evidence type="ECO:0000313" key="4">
    <source>
        <dbReference type="Proteomes" id="UP000555836"/>
    </source>
</evidence>
<sequence length="351" mass="39592">MRMALAKDPLLRQLKIIQLLPKLPGRIATSTLIERLLESGYEASERTIQRDLNKLSSLFPIVVDDTSKPYRWSLDVGFACSTPSTETVTALALTLAEPVLMQQLPSSAFSLISRETNRSKKLLSALQQNELSRWQGKIRVVPDGLQYAPQYINADIWEALTTSLLKDTQVSVKYYSRKKSEERELVLSPLGIVNKSRHSYLVAVAHGYTAPTIYALRRFRQAIVLQSPAVIPDGFNLDDYIQSGALSWSQPNEVQQELVANISSDLAFSLQENIINDSQEITTIEGTSEQYRLRVKVPNNKETLWWIFSLNNEITVLSPIELKNQIVSCLESQLSRYHAIENQNIGISDDL</sequence>
<evidence type="ECO:0000259" key="2">
    <source>
        <dbReference type="Pfam" id="PF25583"/>
    </source>
</evidence>
<feature type="domain" description="WYL" evidence="1">
    <location>
        <begin position="156"/>
        <end position="222"/>
    </location>
</feature>
<gene>
    <name evidence="3" type="ORF">HKB21_23610</name>
</gene>
<dbReference type="PANTHER" id="PTHR34580">
    <property type="match status" value="1"/>
</dbReference>
<dbReference type="Pfam" id="PF13280">
    <property type="entry name" value="WYL"/>
    <property type="match status" value="1"/>
</dbReference>